<protein>
    <recommendedName>
        <fullName evidence="5">Topo IA-type catalytic domain-containing protein</fullName>
    </recommendedName>
</protein>
<dbReference type="GO" id="GO:0006265">
    <property type="term" value="P:DNA topological change"/>
    <property type="evidence" value="ECO:0007669"/>
    <property type="project" value="InterPro"/>
</dbReference>
<keyword evidence="3" id="KW-0413">Isomerase</keyword>
<dbReference type="GO" id="GO:0003917">
    <property type="term" value="F:DNA topoisomerase type I (single strand cut, ATP-independent) activity"/>
    <property type="evidence" value="ECO:0007669"/>
    <property type="project" value="InterPro"/>
</dbReference>
<dbReference type="GO" id="GO:0006310">
    <property type="term" value="P:DNA recombination"/>
    <property type="evidence" value="ECO:0007669"/>
    <property type="project" value="TreeGrafter"/>
</dbReference>
<dbReference type="PROSITE" id="PS52039">
    <property type="entry name" value="TOPO_IA_2"/>
    <property type="match status" value="1"/>
</dbReference>
<dbReference type="InterPro" id="IPR000380">
    <property type="entry name" value="Topo_IA"/>
</dbReference>
<dbReference type="InterPro" id="IPR013497">
    <property type="entry name" value="Topo_IA_cen"/>
</dbReference>
<organism evidence="6 7">
    <name type="scientific">Candidatus Iainarchaeum sp</name>
    <dbReference type="NCBI Taxonomy" id="3101447"/>
    <lineage>
        <taxon>Archaea</taxon>
        <taxon>Candidatus Iainarchaeota</taxon>
        <taxon>Candidatus Iainarchaeia</taxon>
        <taxon>Candidatus Iainarchaeales</taxon>
        <taxon>Candidatus Iainarchaeaceae</taxon>
        <taxon>Candidatus Iainarchaeum</taxon>
    </lineage>
</organism>
<accession>A0A7J4J358</accession>
<evidence type="ECO:0000256" key="2">
    <source>
        <dbReference type="ARBA" id="ARBA00022833"/>
    </source>
</evidence>
<feature type="domain" description="Topo IA-type catalytic" evidence="5">
    <location>
        <begin position="1"/>
        <end position="89"/>
    </location>
</feature>
<feature type="region of interest" description="Disordered" evidence="4">
    <location>
        <begin position="202"/>
        <end position="226"/>
    </location>
</feature>
<name>A0A7J4J358_9ARCH</name>
<evidence type="ECO:0000259" key="5">
    <source>
        <dbReference type="PROSITE" id="PS52039"/>
    </source>
</evidence>
<dbReference type="GO" id="GO:0006281">
    <property type="term" value="P:DNA repair"/>
    <property type="evidence" value="ECO:0007669"/>
    <property type="project" value="TreeGrafter"/>
</dbReference>
<sequence length="226" mass="24926">MEDLGIGTKSTRHTIIQKLYNRKYIAGNKAVEPNKIAFAVVDSLEKHKVDAVKHEMTALLEKEMDKIAAGKRKKSEVVGESRKMLMTILERMIENKDAIGSELRLALRGDSLVGKCDKCDGQLRTLISKNRKRFLGCTNYPKCTNTYPLPQKGKIQPLGTVCDKCGTPKIKVIGQRYRFEMCVNPGCVTKAEWKSKAAAKAASQQDGKVAAGSAAVKGAKEEEKIL</sequence>
<dbReference type="Gene3D" id="1.10.460.10">
    <property type="entry name" value="Topoisomerase I, domain 2"/>
    <property type="match status" value="1"/>
</dbReference>
<dbReference type="InterPro" id="IPR013824">
    <property type="entry name" value="Topo_IA_cen_sub1"/>
</dbReference>
<dbReference type="SUPFAM" id="SSF56712">
    <property type="entry name" value="Prokaryotic type I DNA topoisomerase"/>
    <property type="match status" value="1"/>
</dbReference>
<evidence type="ECO:0000313" key="6">
    <source>
        <dbReference type="EMBL" id="HIH10517.1"/>
    </source>
</evidence>
<dbReference type="PANTHER" id="PTHR11390">
    <property type="entry name" value="PROKARYOTIC DNA TOPOISOMERASE"/>
    <property type="match status" value="1"/>
</dbReference>
<dbReference type="GO" id="GO:0003677">
    <property type="term" value="F:DNA binding"/>
    <property type="evidence" value="ECO:0007669"/>
    <property type="project" value="InterPro"/>
</dbReference>
<comment type="caution">
    <text evidence="6">The sequence shown here is derived from an EMBL/GenBank/DDBJ whole genome shotgun (WGS) entry which is preliminary data.</text>
</comment>
<dbReference type="InterPro" id="IPR013498">
    <property type="entry name" value="Topo_IA_Znf"/>
</dbReference>
<gene>
    <name evidence="6" type="ORF">HA254_07680</name>
</gene>
<dbReference type="GO" id="GO:0046872">
    <property type="term" value="F:metal ion binding"/>
    <property type="evidence" value="ECO:0007669"/>
    <property type="project" value="UniProtKB-KW"/>
</dbReference>
<feature type="compositionally biased region" description="Low complexity" evidence="4">
    <location>
        <begin position="202"/>
        <end position="217"/>
    </location>
</feature>
<proteinExistence type="predicted"/>
<evidence type="ECO:0000256" key="1">
    <source>
        <dbReference type="ARBA" id="ARBA00022723"/>
    </source>
</evidence>
<dbReference type="PANTHER" id="PTHR11390:SF26">
    <property type="entry name" value="DNA TOPOISOMERASE 1"/>
    <property type="match status" value="1"/>
</dbReference>
<keyword evidence="1" id="KW-0479">Metal-binding</keyword>
<dbReference type="Pfam" id="PF01131">
    <property type="entry name" value="Topoisom_bac"/>
    <property type="match status" value="1"/>
</dbReference>
<dbReference type="Gene3D" id="3.30.65.10">
    <property type="entry name" value="Bacterial Topoisomerase I, domain 1"/>
    <property type="match status" value="1"/>
</dbReference>
<evidence type="ECO:0000256" key="4">
    <source>
        <dbReference type="SAM" id="MobiDB-lite"/>
    </source>
</evidence>
<dbReference type="InterPro" id="IPR023405">
    <property type="entry name" value="Topo_IA_core_domain"/>
</dbReference>
<dbReference type="Proteomes" id="UP000565078">
    <property type="component" value="Unassembled WGS sequence"/>
</dbReference>
<dbReference type="EMBL" id="DUGC01000119">
    <property type="protein sequence ID" value="HIH10517.1"/>
    <property type="molecule type" value="Genomic_DNA"/>
</dbReference>
<dbReference type="AlphaFoldDB" id="A0A7J4J358"/>
<evidence type="ECO:0000256" key="3">
    <source>
        <dbReference type="ARBA" id="ARBA00023235"/>
    </source>
</evidence>
<reference evidence="7" key="1">
    <citation type="journal article" date="2020" name="bioRxiv">
        <title>A rank-normalized archaeal taxonomy based on genome phylogeny resolves widespread incomplete and uneven classifications.</title>
        <authorList>
            <person name="Rinke C."/>
            <person name="Chuvochina M."/>
            <person name="Mussig A.J."/>
            <person name="Chaumeil P.-A."/>
            <person name="Waite D.W."/>
            <person name="Whitman W.B."/>
            <person name="Parks D.H."/>
            <person name="Hugenholtz P."/>
        </authorList>
    </citation>
    <scope>NUCLEOTIDE SEQUENCE [LARGE SCALE GENOMIC DNA]</scope>
</reference>
<dbReference type="GO" id="GO:0005694">
    <property type="term" value="C:chromosome"/>
    <property type="evidence" value="ECO:0007669"/>
    <property type="project" value="InterPro"/>
</dbReference>
<dbReference type="Pfam" id="PF01396">
    <property type="entry name" value="Zn_ribbon_Top1"/>
    <property type="match status" value="1"/>
</dbReference>
<keyword evidence="2" id="KW-0862">Zinc</keyword>
<evidence type="ECO:0000313" key="7">
    <source>
        <dbReference type="Proteomes" id="UP000565078"/>
    </source>
</evidence>